<protein>
    <submittedName>
        <fullName evidence="1">Uncharacterized protein</fullName>
    </submittedName>
</protein>
<dbReference type="EMBL" id="HBUF01318204">
    <property type="protein sequence ID" value="CAG6694418.1"/>
    <property type="molecule type" value="Transcribed_RNA"/>
</dbReference>
<evidence type="ECO:0000313" key="1">
    <source>
        <dbReference type="EMBL" id="CAG6694418.1"/>
    </source>
</evidence>
<proteinExistence type="predicted"/>
<reference evidence="1" key="1">
    <citation type="submission" date="2021-05" db="EMBL/GenBank/DDBJ databases">
        <authorList>
            <person name="Alioto T."/>
            <person name="Alioto T."/>
            <person name="Gomez Garrido J."/>
        </authorList>
    </citation>
    <scope>NUCLEOTIDE SEQUENCE</scope>
</reference>
<dbReference type="AlphaFoldDB" id="A0A8D8TV13"/>
<name>A0A8D8TV13_9HEMI</name>
<sequence>MIVTKINLLVMRSTETSRSVTINTEINLLVTINTEKNLSVMISTERNLLVMISTEINRLVTINSEINRLVAINSEINRLVMINTEINLLVTINIDQLGRIWRRNIGLRNPTLVPTEKNLSAMINTGPDRITIELTKRGPLGTNIGATNHALLRPTIGLLMCPFLTRTSIDLQRNHVPLRTTNCIETINRSHLAGTIIEPINLTRTSTEPINSGTIIVRNWAHLMKTINIDKIN</sequence>
<organism evidence="1">
    <name type="scientific">Cacopsylla melanoneura</name>
    <dbReference type="NCBI Taxonomy" id="428564"/>
    <lineage>
        <taxon>Eukaryota</taxon>
        <taxon>Metazoa</taxon>
        <taxon>Ecdysozoa</taxon>
        <taxon>Arthropoda</taxon>
        <taxon>Hexapoda</taxon>
        <taxon>Insecta</taxon>
        <taxon>Pterygota</taxon>
        <taxon>Neoptera</taxon>
        <taxon>Paraneoptera</taxon>
        <taxon>Hemiptera</taxon>
        <taxon>Sternorrhyncha</taxon>
        <taxon>Psylloidea</taxon>
        <taxon>Psyllidae</taxon>
        <taxon>Psyllinae</taxon>
        <taxon>Cacopsylla</taxon>
    </lineage>
</organism>
<accession>A0A8D8TV13</accession>